<dbReference type="Proteomes" id="UP000765509">
    <property type="component" value="Unassembled WGS sequence"/>
</dbReference>
<evidence type="ECO:0000313" key="1">
    <source>
        <dbReference type="EMBL" id="MBW0512907.1"/>
    </source>
</evidence>
<sequence>MSKGDQIILMSYANLVPVMKLLSRLKPSEIPTSNPYQQPQQAFTLFWCSGAHHSRWWLLSQPCVITPPMGVYGKYSQPHFMGNWPCHQFYGQLDHLGPLWPLQPTAHSLWDP</sequence>
<keyword evidence="2" id="KW-1185">Reference proteome</keyword>
<proteinExistence type="predicted"/>
<evidence type="ECO:0000313" key="2">
    <source>
        <dbReference type="Proteomes" id="UP000765509"/>
    </source>
</evidence>
<comment type="caution">
    <text evidence="1">The sequence shown here is derived from an EMBL/GenBank/DDBJ whole genome shotgun (WGS) entry which is preliminary data.</text>
</comment>
<accession>A0A9Q3HQQ4</accession>
<protein>
    <submittedName>
        <fullName evidence="1">Uncharacterized protein</fullName>
    </submittedName>
</protein>
<dbReference type="EMBL" id="AVOT02023056">
    <property type="protein sequence ID" value="MBW0512907.1"/>
    <property type="molecule type" value="Genomic_DNA"/>
</dbReference>
<gene>
    <name evidence="1" type="ORF">O181_052622</name>
</gene>
<reference evidence="1" key="1">
    <citation type="submission" date="2021-03" db="EMBL/GenBank/DDBJ databases">
        <title>Draft genome sequence of rust myrtle Austropuccinia psidii MF-1, a brazilian biotype.</title>
        <authorList>
            <person name="Quecine M.C."/>
            <person name="Pachon D.M.R."/>
            <person name="Bonatelli M.L."/>
            <person name="Correr F.H."/>
            <person name="Franceschini L.M."/>
            <person name="Leite T.F."/>
            <person name="Margarido G.R.A."/>
            <person name="Almeida C.A."/>
            <person name="Ferrarezi J.A."/>
            <person name="Labate C.A."/>
        </authorList>
    </citation>
    <scope>NUCLEOTIDE SEQUENCE</scope>
    <source>
        <strain evidence="1">MF-1</strain>
    </source>
</reference>
<organism evidence="1 2">
    <name type="scientific">Austropuccinia psidii MF-1</name>
    <dbReference type="NCBI Taxonomy" id="1389203"/>
    <lineage>
        <taxon>Eukaryota</taxon>
        <taxon>Fungi</taxon>
        <taxon>Dikarya</taxon>
        <taxon>Basidiomycota</taxon>
        <taxon>Pucciniomycotina</taxon>
        <taxon>Pucciniomycetes</taxon>
        <taxon>Pucciniales</taxon>
        <taxon>Sphaerophragmiaceae</taxon>
        <taxon>Austropuccinia</taxon>
    </lineage>
</organism>
<name>A0A9Q3HQQ4_9BASI</name>
<dbReference type="AlphaFoldDB" id="A0A9Q3HQQ4"/>